<accession>A0A5C5SH44</accession>
<name>A0A5C5SH44_9STRE</name>
<dbReference type="PROSITE" id="PS50943">
    <property type="entry name" value="HTH_CROC1"/>
    <property type="match status" value="1"/>
</dbReference>
<dbReference type="AlphaFoldDB" id="A0A5C5SH44"/>
<dbReference type="NCBIfam" id="TIGR01716">
    <property type="entry name" value="RGG_Cterm"/>
    <property type="match status" value="1"/>
</dbReference>
<reference evidence="2 3" key="1">
    <citation type="submission" date="2019-08" db="EMBL/GenBank/DDBJ databases">
        <authorList>
            <person name="Lei W."/>
        </authorList>
    </citation>
    <scope>NUCLEOTIDE SEQUENCE [LARGE SCALE GENOMIC DNA]</scope>
    <source>
        <strain evidence="2 3">CCUG 66496</strain>
    </source>
</reference>
<dbReference type="PANTHER" id="PTHR37038">
    <property type="entry name" value="TRANSCRIPTIONAL REGULATOR-RELATED"/>
    <property type="match status" value="1"/>
</dbReference>
<dbReference type="EMBL" id="VOHL01000001">
    <property type="protein sequence ID" value="TWS99241.1"/>
    <property type="molecule type" value="Genomic_DNA"/>
</dbReference>
<feature type="domain" description="HTH cro/C1-type" evidence="1">
    <location>
        <begin position="8"/>
        <end position="61"/>
    </location>
</feature>
<evidence type="ECO:0000313" key="3">
    <source>
        <dbReference type="Proteomes" id="UP000317430"/>
    </source>
</evidence>
<dbReference type="RefSeq" id="WP_146566609.1">
    <property type="nucleotide sequence ID" value="NZ_VOHL01000001.1"/>
</dbReference>
<dbReference type="OrthoDB" id="34624at2"/>
<dbReference type="Gene3D" id="1.10.260.40">
    <property type="entry name" value="lambda repressor-like DNA-binding domains"/>
    <property type="match status" value="1"/>
</dbReference>
<proteinExistence type="predicted"/>
<sequence length="288" mass="33703">MVEMGQIFKELRTARKISLKEAAGQALSYSMLSKFENGDSDITISKLLPALDNIHTDLAEFAYLVRGFQPSQRHLLKQEIWRALEKKDFAYLQKGYEREKATYQETGQEANLLNALTFKTYLATNSVSVELTEDEQAFLYDYLFRVDIWGEYELAIFTDISPLLPLESYFRYTREMLQRIDFFEGLNSHRNAIHTILLNGLFKAVEQKDLIKAAYFDKQIKIRFFEENEAYLRLIYRIADGHHTYLRGEKEAGREKIRSSIEILRLLGCRSSADYYQENFADVLKAFE</sequence>
<dbReference type="InterPro" id="IPR010982">
    <property type="entry name" value="Lambda_DNA-bd_dom_sf"/>
</dbReference>
<organism evidence="2 3">
    <name type="scientific">Streptococcus cuniculipharyngis</name>
    <dbReference type="NCBI Taxonomy" id="1562651"/>
    <lineage>
        <taxon>Bacteria</taxon>
        <taxon>Bacillati</taxon>
        <taxon>Bacillota</taxon>
        <taxon>Bacilli</taxon>
        <taxon>Lactobacillales</taxon>
        <taxon>Streptococcaceae</taxon>
        <taxon>Streptococcus</taxon>
    </lineage>
</organism>
<evidence type="ECO:0000259" key="1">
    <source>
        <dbReference type="PROSITE" id="PS50943"/>
    </source>
</evidence>
<dbReference type="InterPro" id="IPR010057">
    <property type="entry name" value="Transcription_activator_Rgg_C"/>
</dbReference>
<comment type="caution">
    <text evidence="2">The sequence shown here is derived from an EMBL/GenBank/DDBJ whole genome shotgun (WGS) entry which is preliminary data.</text>
</comment>
<evidence type="ECO:0000313" key="2">
    <source>
        <dbReference type="EMBL" id="TWS99241.1"/>
    </source>
</evidence>
<dbReference type="Proteomes" id="UP000317430">
    <property type="component" value="Unassembled WGS sequence"/>
</dbReference>
<dbReference type="PANTHER" id="PTHR37038:SF12">
    <property type="entry name" value="TRANSCRIPTIONAL REGULATOR"/>
    <property type="match status" value="1"/>
</dbReference>
<dbReference type="SMART" id="SM00530">
    <property type="entry name" value="HTH_XRE"/>
    <property type="match status" value="1"/>
</dbReference>
<dbReference type="Pfam" id="PF21259">
    <property type="entry name" value="Rgg_C"/>
    <property type="match status" value="1"/>
</dbReference>
<dbReference type="GO" id="GO:0003677">
    <property type="term" value="F:DNA binding"/>
    <property type="evidence" value="ECO:0007669"/>
    <property type="project" value="InterPro"/>
</dbReference>
<protein>
    <submittedName>
        <fullName evidence="2">Helix-turn-helix domain-containing protein</fullName>
    </submittedName>
</protein>
<keyword evidence="3" id="KW-1185">Reference proteome</keyword>
<dbReference type="CDD" id="cd00093">
    <property type="entry name" value="HTH_XRE"/>
    <property type="match status" value="1"/>
</dbReference>
<dbReference type="InterPro" id="IPR053163">
    <property type="entry name" value="HTH-type_regulator_Rgg"/>
</dbReference>
<gene>
    <name evidence="2" type="ORF">FRX57_03320</name>
</gene>
<dbReference type="InterPro" id="IPR001387">
    <property type="entry name" value="Cro/C1-type_HTH"/>
</dbReference>
<dbReference type="SUPFAM" id="SSF47413">
    <property type="entry name" value="lambda repressor-like DNA-binding domains"/>
    <property type="match status" value="1"/>
</dbReference>